<feature type="non-terminal residue" evidence="9">
    <location>
        <position position="1"/>
    </location>
</feature>
<dbReference type="Proteomes" id="UP001108280">
    <property type="component" value="Chromosome 2"/>
</dbReference>
<dbReference type="InterPro" id="IPR004977">
    <property type="entry name" value="Ribosomal_eS25"/>
</dbReference>
<comment type="subunit">
    <text evidence="4">Component of the small ribosomal subunit.</text>
</comment>
<evidence type="ECO:0000256" key="5">
    <source>
        <dbReference type="ARBA" id="ARBA00045746"/>
    </source>
</evidence>
<sequence length="120" mass="13353">SPYYPRRGDKKKDAEKLAKKDKGPVNKFEGKAKMKRSKDKVHDKLNIPTPLTKLCMTNCKEVPIYKFITPVVVSERLNVCGSLAMAALLELLSKVCVKLRVQVIYFSNTKGGDVPAAEDA</sequence>
<dbReference type="Pfam" id="PF03297">
    <property type="entry name" value="Ribosomal_S25"/>
    <property type="match status" value="1"/>
</dbReference>
<name>A0A9J7GRN2_CRIGR</name>
<dbReference type="InterPro" id="IPR036388">
    <property type="entry name" value="WH-like_DNA-bd_sf"/>
</dbReference>
<evidence type="ECO:0000256" key="3">
    <source>
        <dbReference type="ARBA" id="ARBA00023274"/>
    </source>
</evidence>
<dbReference type="GO" id="GO:0005840">
    <property type="term" value="C:ribosome"/>
    <property type="evidence" value="ECO:0007669"/>
    <property type="project" value="UniProtKB-KW"/>
</dbReference>
<reference evidence="9" key="3">
    <citation type="submission" date="2025-08" db="UniProtKB">
        <authorList>
            <consortium name="RefSeq"/>
        </authorList>
    </citation>
    <scope>IDENTIFICATION</scope>
    <source>
        <strain evidence="9">17A/GY</strain>
        <tissue evidence="9">Liver</tissue>
    </source>
</reference>
<dbReference type="KEGG" id="cge:113833523"/>
<protein>
    <recommendedName>
        <fullName evidence="6">40S ribosomal protein S25</fullName>
    </recommendedName>
</protein>
<gene>
    <name evidence="9" type="primary">LOC113833523</name>
</gene>
<evidence type="ECO:0000256" key="1">
    <source>
        <dbReference type="ARBA" id="ARBA00009106"/>
    </source>
</evidence>
<evidence type="ECO:0000313" key="9">
    <source>
        <dbReference type="RefSeq" id="XP_035294737.1"/>
    </source>
</evidence>
<dbReference type="AlphaFoldDB" id="A0A9J7GRN2"/>
<dbReference type="GO" id="GO:1990904">
    <property type="term" value="C:ribonucleoprotein complex"/>
    <property type="evidence" value="ECO:0007669"/>
    <property type="project" value="UniProtKB-KW"/>
</dbReference>
<evidence type="ECO:0000256" key="2">
    <source>
        <dbReference type="ARBA" id="ARBA00022980"/>
    </source>
</evidence>
<keyword evidence="8" id="KW-1185">Reference proteome</keyword>
<evidence type="ECO:0000256" key="6">
    <source>
        <dbReference type="RuleBase" id="RU366057"/>
    </source>
</evidence>
<keyword evidence="3 6" id="KW-0687">Ribonucleoprotein</keyword>
<comment type="similarity">
    <text evidence="1 6">Belongs to the eukaryotic ribosomal protein eS25 family.</text>
</comment>
<evidence type="ECO:0000313" key="8">
    <source>
        <dbReference type="Proteomes" id="UP001108280"/>
    </source>
</evidence>
<dbReference type="Gene3D" id="1.10.10.10">
    <property type="entry name" value="Winged helix-like DNA-binding domain superfamily/Winged helix DNA-binding domain"/>
    <property type="match status" value="1"/>
</dbReference>
<evidence type="ECO:0000256" key="7">
    <source>
        <dbReference type="SAM" id="MobiDB-lite"/>
    </source>
</evidence>
<keyword evidence="2 6" id="KW-0689">Ribosomal protein</keyword>
<evidence type="ECO:0000256" key="4">
    <source>
        <dbReference type="ARBA" id="ARBA00035021"/>
    </source>
</evidence>
<organism evidence="8 9">
    <name type="scientific">Cricetulus griseus</name>
    <name type="common">Chinese hamster</name>
    <name type="synonym">Cricetulus barabensis griseus</name>
    <dbReference type="NCBI Taxonomy" id="10029"/>
    <lineage>
        <taxon>Eukaryota</taxon>
        <taxon>Metazoa</taxon>
        <taxon>Chordata</taxon>
        <taxon>Craniata</taxon>
        <taxon>Vertebrata</taxon>
        <taxon>Euteleostomi</taxon>
        <taxon>Mammalia</taxon>
        <taxon>Eutheria</taxon>
        <taxon>Euarchontoglires</taxon>
        <taxon>Glires</taxon>
        <taxon>Rodentia</taxon>
        <taxon>Myomorpha</taxon>
        <taxon>Muroidea</taxon>
        <taxon>Cricetidae</taxon>
        <taxon>Cricetinae</taxon>
        <taxon>Cricetulus</taxon>
    </lineage>
</organism>
<dbReference type="RefSeq" id="XP_035317185.1">
    <property type="nucleotide sequence ID" value="XM_035461294.1"/>
</dbReference>
<reference evidence="8" key="1">
    <citation type="journal article" date="2018" name="Biotechnol. Bioeng.">
        <title>A reference genome of the Chinese hamster based on a hybrid assembly strategy.</title>
        <authorList>
            <person name="Rupp O."/>
            <person name="MacDonald M.L."/>
            <person name="Li S."/>
            <person name="Dhiman H."/>
            <person name="Polson S."/>
            <person name="Griep S."/>
            <person name="Heffner K."/>
            <person name="Hernandez I."/>
            <person name="Brinkrolf K."/>
            <person name="Jadhav V."/>
            <person name="Samoudi M."/>
            <person name="Hao H."/>
            <person name="Kingham B."/>
            <person name="Goesmann A."/>
            <person name="Betenbaugh M.J."/>
            <person name="Lewis N.E."/>
            <person name="Borth N."/>
            <person name="Lee K.H."/>
        </authorList>
    </citation>
    <scope>NUCLEOTIDE SEQUENCE [LARGE SCALE GENOMIC DNA]</scope>
    <source>
        <strain evidence="8">17A/GY</strain>
    </source>
</reference>
<accession>A0A9J7GRN2</accession>
<feature type="region of interest" description="Disordered" evidence="7">
    <location>
        <begin position="1"/>
        <end position="21"/>
    </location>
</feature>
<dbReference type="RefSeq" id="XP_035294737.1">
    <property type="nucleotide sequence ID" value="XM_035438846.1"/>
</dbReference>
<dbReference type="GeneID" id="113833523"/>
<proteinExistence type="inferred from homology"/>
<reference evidence="8" key="2">
    <citation type="journal article" date="2020" name="Biotechnol. Bioeng.">
        <title>Chromosome-scale scaffolds for the Chinese hamster reference genome assembly to facilitate the study of the CHO epigenome.</title>
        <authorList>
            <person name="Hilliard W."/>
            <person name="MacDonald M."/>
            <person name="Lee K.H."/>
        </authorList>
    </citation>
    <scope>NUCLEOTIDE SEQUENCE [LARGE SCALE GENOMIC DNA]</scope>
    <source>
        <strain evidence="8">17A/GY</strain>
    </source>
</reference>
<dbReference type="PANTHER" id="PTHR12850">
    <property type="entry name" value="40S RIBOSOMAL PROTEIN S25"/>
    <property type="match status" value="1"/>
</dbReference>
<comment type="function">
    <text evidence="5">Component of the small ribosomal subunit. The ribosome is a large ribonucleoprotein complex responsible for the synthesis of proteins in the cell.</text>
</comment>